<evidence type="ECO:0000313" key="9">
    <source>
        <dbReference type="Proteomes" id="UP000008183"/>
    </source>
</evidence>
<dbReference type="PANTHER" id="PTHR30405:SF11">
    <property type="entry name" value="RNA-GUIDED DNA ENDONUCLEASE RV2885C-RELATED"/>
    <property type="match status" value="1"/>
</dbReference>
<dbReference type="RefSeq" id="WP_004082727.1">
    <property type="nucleotide sequence ID" value="NC_000853.1"/>
</dbReference>
<dbReference type="PANTHER" id="PTHR30405">
    <property type="entry name" value="TRANSPOSASE"/>
    <property type="match status" value="1"/>
</dbReference>
<dbReference type="EnsemblBacteria" id="AAD35228">
    <property type="protein sequence ID" value="AAD35228"/>
    <property type="gene ID" value="TM_0135"/>
</dbReference>
<evidence type="ECO:0000256" key="5">
    <source>
        <dbReference type="ARBA" id="ARBA00023172"/>
    </source>
</evidence>
<dbReference type="NCBIfam" id="TIGR01765">
    <property type="entry name" value="tspaseT_teng_N"/>
    <property type="match status" value="1"/>
</dbReference>
<keyword evidence="4" id="KW-0238">DNA-binding</keyword>
<dbReference type="Pfam" id="PF07282">
    <property type="entry name" value="Cas12f1-like_TNB"/>
    <property type="match status" value="1"/>
</dbReference>
<dbReference type="KEGG" id="tmw:THMA_0130"/>
<accession>Q9WXY8</accession>
<dbReference type="GO" id="GO:0003677">
    <property type="term" value="F:DNA binding"/>
    <property type="evidence" value="ECO:0007669"/>
    <property type="project" value="UniProtKB-KW"/>
</dbReference>
<dbReference type="OrthoDB" id="54141at2"/>
<dbReference type="KEGG" id="tmi:THEMA_04130"/>
<dbReference type="InterPro" id="IPR001959">
    <property type="entry name" value="Transposase"/>
</dbReference>
<dbReference type="DNASU" id="896962"/>
<organism evidence="8 9">
    <name type="scientific">Thermotoga maritima (strain ATCC 43589 / DSM 3109 / JCM 10099 / NBRC 100826 / MSB8)</name>
    <dbReference type="NCBI Taxonomy" id="243274"/>
    <lineage>
        <taxon>Bacteria</taxon>
        <taxon>Thermotogati</taxon>
        <taxon>Thermotogota</taxon>
        <taxon>Thermotogae</taxon>
        <taxon>Thermotogales</taxon>
        <taxon>Thermotogaceae</taxon>
        <taxon>Thermotoga</taxon>
    </lineage>
</organism>
<name>Q9WXY8_THEMA</name>
<evidence type="ECO:0000256" key="4">
    <source>
        <dbReference type="ARBA" id="ARBA00023125"/>
    </source>
</evidence>
<keyword evidence="3" id="KW-0815">Transposition</keyword>
<evidence type="ECO:0000313" key="8">
    <source>
        <dbReference type="EMBL" id="AAD35228.1"/>
    </source>
</evidence>
<dbReference type="NCBIfam" id="NF040570">
    <property type="entry name" value="guided_TnpB"/>
    <property type="match status" value="1"/>
</dbReference>
<accession>G4FH49</accession>
<feature type="domain" description="Cas12f1-like TNB" evidence="7">
    <location>
        <begin position="312"/>
        <end position="380"/>
    </location>
</feature>
<evidence type="ECO:0000256" key="3">
    <source>
        <dbReference type="ARBA" id="ARBA00022578"/>
    </source>
</evidence>
<dbReference type="KEGG" id="tmm:Tmari_0133"/>
<evidence type="ECO:0000259" key="6">
    <source>
        <dbReference type="Pfam" id="PF01385"/>
    </source>
</evidence>
<dbReference type="InterPro" id="IPR051399">
    <property type="entry name" value="RNA-guided_DNA_endo/Transpos"/>
</dbReference>
<dbReference type="AlphaFoldDB" id="Q9WXY8"/>
<dbReference type="GO" id="GO:0032196">
    <property type="term" value="P:transposition"/>
    <property type="evidence" value="ECO:0007669"/>
    <property type="project" value="UniProtKB-KW"/>
</dbReference>
<keyword evidence="9" id="KW-1185">Reference proteome</keyword>
<proteinExistence type="inferred from homology"/>
<dbReference type="InterPro" id="IPR010094">
    <property type="entry name" value="Transposase_put_N"/>
</dbReference>
<feature type="domain" description="Probable transposase IS891/IS1136/IS1341" evidence="6">
    <location>
        <begin position="183"/>
        <end position="285"/>
    </location>
</feature>
<evidence type="ECO:0000256" key="1">
    <source>
        <dbReference type="ARBA" id="ARBA00008761"/>
    </source>
</evidence>
<dbReference type="KEGG" id="tma:TM0135"/>
<reference evidence="8 9" key="1">
    <citation type="journal article" date="1999" name="Nature">
        <title>Evidence for lateral gene transfer between Archaea and Bacteria from genome sequence of Thermotoga maritima.</title>
        <authorList>
            <person name="Nelson K.E."/>
            <person name="Clayton R.A."/>
            <person name="Gill S.R."/>
            <person name="Gwinn M.L."/>
            <person name="Dodson R.J."/>
            <person name="Haft D.H."/>
            <person name="Hickey E.K."/>
            <person name="Peterson J.D."/>
            <person name="Nelson W.C."/>
            <person name="Ketchum K.A."/>
            <person name="McDonald L."/>
            <person name="Utterback T.R."/>
            <person name="Malek J.A."/>
            <person name="Linher K.D."/>
            <person name="Garrett M.M."/>
            <person name="Stewart A.M."/>
            <person name="Cotton M.D."/>
            <person name="Pratt M.S."/>
            <person name="Phillips C.A."/>
            <person name="Richardson D."/>
            <person name="Heidelberg J."/>
            <person name="Sutton G.G."/>
            <person name="Fleischmann R.D."/>
            <person name="White O."/>
            <person name="Salzberg S.L."/>
            <person name="Smith H.O."/>
            <person name="Venter J.C."/>
            <person name="Fraser C.M."/>
        </authorList>
    </citation>
    <scope>NUCLEOTIDE SEQUENCE [LARGE SCALE GENOMIC DNA]</scope>
    <source>
        <strain evidence="9">ATCC 43589 / DSM 3109 / JCM 10099 / NBRC 100826 / MSB8</strain>
    </source>
</reference>
<dbReference type="GO" id="GO:0006310">
    <property type="term" value="P:DNA recombination"/>
    <property type="evidence" value="ECO:0007669"/>
    <property type="project" value="UniProtKB-KW"/>
</dbReference>
<dbReference type="PaxDb" id="243274-THEMA_04130"/>
<evidence type="ECO:0000259" key="7">
    <source>
        <dbReference type="Pfam" id="PF07282"/>
    </source>
</evidence>
<dbReference type="EMBL" id="AE000512">
    <property type="protein sequence ID" value="AAD35228.1"/>
    <property type="molecule type" value="Genomic_DNA"/>
</dbReference>
<evidence type="ECO:0000256" key="2">
    <source>
        <dbReference type="ARBA" id="ARBA00011044"/>
    </source>
</evidence>
<gene>
    <name evidence="8" type="ordered locus">TM_0135</name>
</gene>
<dbReference type="NCBIfam" id="TIGR01766">
    <property type="entry name" value="IS200/IS605 family accessory protein TnpB-like domain"/>
    <property type="match status" value="1"/>
</dbReference>
<dbReference type="Pfam" id="PF01385">
    <property type="entry name" value="OrfB_IS605"/>
    <property type="match status" value="1"/>
</dbReference>
<dbReference type="Proteomes" id="UP000008183">
    <property type="component" value="Chromosome"/>
</dbReference>
<comment type="similarity">
    <text evidence="1">In the C-terminal section; belongs to the transposase 35 family.</text>
</comment>
<comment type="similarity">
    <text evidence="2">In the N-terminal section; belongs to the transposase 2 family.</text>
</comment>
<protein>
    <submittedName>
        <fullName evidence="8">Transposase, putative</fullName>
    </submittedName>
</protein>
<dbReference type="PATRIC" id="fig|243274.17.peg.134"/>
<dbReference type="InParanoid" id="Q9WXY8"/>
<dbReference type="InterPro" id="IPR010095">
    <property type="entry name" value="Cas12f1-like_TNB"/>
</dbReference>
<dbReference type="PIR" id="E72413">
    <property type="entry name" value="E72413"/>
</dbReference>
<keyword evidence="5" id="KW-0233">DNA recombination</keyword>
<sequence length="410" mass="47653">MTVTLTCRFKLELSKDQKQQFLDIATAYTNAVNYVLEQNLKDKSTNVKKLHRLYYKTIREDFDLPAQMAINVNRDVSAMYKTLWAQFKELKRRKPDSKAVKKFWDKPPKRKSLIVKYTYNRTASFKKINGEWHASLSTLQGRIKWIPMKGWSKHFEYLKSCKIGDPILTYDKSSKTFFLLVPVTLEVQEHQPKEIVGVDVGERHIAAVASTKGTRYLIDLPEEFKQRKQHYQRLRSELMSKGTRSAKRKLARISRREKRFTENVLHIIAKKLTTSHPGARFVLEDLTQIRANRITYRGKDKEARRQSEQWPFASLQQKIEYKAKLYYGVQSEKVDPSYTSQTCPRCGHVSKENRPDHGERFVCQSCGYEEHADIVGAINIALRVLAKDQQVNLEKLLGAVVSRPDAPRLG</sequence>